<evidence type="ECO:0000313" key="4">
    <source>
        <dbReference type="Proteomes" id="UP001589710"/>
    </source>
</evidence>
<keyword evidence="3" id="KW-0540">Nuclease</keyword>
<dbReference type="InterPro" id="IPR005135">
    <property type="entry name" value="Endo/exonuclease/phosphatase"/>
</dbReference>
<accession>A0ABV5R3H0</accession>
<dbReference type="PANTHER" id="PTHR14859">
    <property type="entry name" value="CALCOFLUOR WHITE HYPERSENSITIVE PROTEIN PRECURSOR"/>
    <property type="match status" value="1"/>
</dbReference>
<name>A0ABV5R3H0_9ACTN</name>
<protein>
    <submittedName>
        <fullName evidence="3">Endonuclease/exonuclease/phosphatase family protein</fullName>
    </submittedName>
</protein>
<dbReference type="PANTHER" id="PTHR14859:SF15">
    <property type="entry name" value="ENDONUCLEASE_EXONUCLEASE_PHOSPHATASE DOMAIN-CONTAINING PROTEIN"/>
    <property type="match status" value="1"/>
</dbReference>
<reference evidence="3 4" key="1">
    <citation type="submission" date="2024-09" db="EMBL/GenBank/DDBJ databases">
        <authorList>
            <person name="Sun Q."/>
            <person name="Mori K."/>
        </authorList>
    </citation>
    <scope>NUCLEOTIDE SEQUENCE [LARGE SCALE GENOMIC DNA]</scope>
    <source>
        <strain evidence="3 4">JCM 3331</strain>
    </source>
</reference>
<evidence type="ECO:0000259" key="2">
    <source>
        <dbReference type="Pfam" id="PF03372"/>
    </source>
</evidence>
<feature type="domain" description="Endonuclease/exonuclease/phosphatase" evidence="2">
    <location>
        <begin position="51"/>
        <end position="280"/>
    </location>
</feature>
<gene>
    <name evidence="3" type="ORF">ACFFTL_08670</name>
</gene>
<keyword evidence="3" id="KW-0378">Hydrolase</keyword>
<dbReference type="SUPFAM" id="SSF56219">
    <property type="entry name" value="DNase I-like"/>
    <property type="match status" value="1"/>
</dbReference>
<keyword evidence="3" id="KW-0255">Endonuclease</keyword>
<dbReference type="Gene3D" id="3.60.10.10">
    <property type="entry name" value="Endonuclease/exonuclease/phosphatase"/>
    <property type="match status" value="1"/>
</dbReference>
<keyword evidence="4" id="KW-1185">Reference proteome</keyword>
<dbReference type="InterPro" id="IPR036691">
    <property type="entry name" value="Endo/exonu/phosph_ase_sf"/>
</dbReference>
<feature type="signal peptide" evidence="1">
    <location>
        <begin position="1"/>
        <end position="33"/>
    </location>
</feature>
<organism evidence="3 4">
    <name type="scientific">Streptomyces yanii</name>
    <dbReference type="NCBI Taxonomy" id="78510"/>
    <lineage>
        <taxon>Bacteria</taxon>
        <taxon>Bacillati</taxon>
        <taxon>Actinomycetota</taxon>
        <taxon>Actinomycetes</taxon>
        <taxon>Kitasatosporales</taxon>
        <taxon>Streptomycetaceae</taxon>
        <taxon>Streptomyces</taxon>
    </lineage>
</organism>
<comment type="caution">
    <text evidence="3">The sequence shown here is derived from an EMBL/GenBank/DDBJ whole genome shotgun (WGS) entry which is preliminary data.</text>
</comment>
<sequence>MKLDFRRPVRGSRAAAAVLAVTAVLTSVAPATAADADVPGSQAPAVPLRVATYNIHAGAGEDNVFDLDRTAEAIRGLHADVVGLQEVDVHWGARSNFVDEARSLADKLDMQVFFAPIYDMDPATQGGDRPQYGVAVLSRYPILEAENHDITRLSTQTPNPVPAPAPGFAEVTVNVNGSHVHVYDTHLDYRGNPSVRKAQVADMLDVLAADPGPKVLVGDFNAEAKAPELAPLWQHLRDTAPNIGGTYPAINPVKRIDFVTVSPDITVVGAQEVATEASDHRPVVADLELHQRGR</sequence>
<dbReference type="InterPro" id="IPR051916">
    <property type="entry name" value="GPI-anchor_lipid_remodeler"/>
</dbReference>
<dbReference type="GO" id="GO:0004519">
    <property type="term" value="F:endonuclease activity"/>
    <property type="evidence" value="ECO:0007669"/>
    <property type="project" value="UniProtKB-KW"/>
</dbReference>
<feature type="chain" id="PRO_5045887219" evidence="1">
    <location>
        <begin position="34"/>
        <end position="294"/>
    </location>
</feature>
<dbReference type="Proteomes" id="UP001589710">
    <property type="component" value="Unassembled WGS sequence"/>
</dbReference>
<proteinExistence type="predicted"/>
<dbReference type="EMBL" id="JBHMCG010000040">
    <property type="protein sequence ID" value="MFB9572393.1"/>
    <property type="molecule type" value="Genomic_DNA"/>
</dbReference>
<evidence type="ECO:0000313" key="3">
    <source>
        <dbReference type="EMBL" id="MFB9572393.1"/>
    </source>
</evidence>
<keyword evidence="1" id="KW-0732">Signal</keyword>
<evidence type="ECO:0000256" key="1">
    <source>
        <dbReference type="SAM" id="SignalP"/>
    </source>
</evidence>
<dbReference type="RefSeq" id="WP_345519250.1">
    <property type="nucleotide sequence ID" value="NZ_BAAAXD010000053.1"/>
</dbReference>
<dbReference type="Pfam" id="PF03372">
    <property type="entry name" value="Exo_endo_phos"/>
    <property type="match status" value="1"/>
</dbReference>